<proteinExistence type="predicted"/>
<keyword evidence="1" id="KW-1133">Transmembrane helix</keyword>
<accession>A0ABW0Z4K9</accession>
<sequence>MAGLTLAAPAVLPGLPIARGLQEAAGAGFLLYCATAVTLLSVKLWFQLRSWLQPHGDRP</sequence>
<dbReference type="EMBL" id="JBHSPB010000015">
    <property type="protein sequence ID" value="MFC5723077.1"/>
    <property type="molecule type" value="Genomic_DNA"/>
</dbReference>
<feature type="transmembrane region" description="Helical" evidence="1">
    <location>
        <begin position="26"/>
        <end position="46"/>
    </location>
</feature>
<comment type="caution">
    <text evidence="2">The sequence shown here is derived from an EMBL/GenBank/DDBJ whole genome shotgun (WGS) entry which is preliminary data.</text>
</comment>
<evidence type="ECO:0000256" key="1">
    <source>
        <dbReference type="SAM" id="Phobius"/>
    </source>
</evidence>
<keyword evidence="3" id="KW-1185">Reference proteome</keyword>
<protein>
    <recommendedName>
        <fullName evidence="4">Integral membrane protein</fullName>
    </recommendedName>
</protein>
<dbReference type="RefSeq" id="WP_390319022.1">
    <property type="nucleotide sequence ID" value="NZ_JBHSPB010000015.1"/>
</dbReference>
<evidence type="ECO:0008006" key="4">
    <source>
        <dbReference type="Google" id="ProtNLM"/>
    </source>
</evidence>
<name>A0ABW0Z4K9_9ACTN</name>
<keyword evidence="1" id="KW-0812">Transmembrane</keyword>
<evidence type="ECO:0000313" key="2">
    <source>
        <dbReference type="EMBL" id="MFC5723077.1"/>
    </source>
</evidence>
<dbReference type="Proteomes" id="UP001596083">
    <property type="component" value="Unassembled WGS sequence"/>
</dbReference>
<reference evidence="3" key="1">
    <citation type="journal article" date="2019" name="Int. J. Syst. Evol. Microbiol.">
        <title>The Global Catalogue of Microorganisms (GCM) 10K type strain sequencing project: providing services to taxonomists for standard genome sequencing and annotation.</title>
        <authorList>
            <consortium name="The Broad Institute Genomics Platform"/>
            <consortium name="The Broad Institute Genome Sequencing Center for Infectious Disease"/>
            <person name="Wu L."/>
            <person name="Ma J."/>
        </authorList>
    </citation>
    <scope>NUCLEOTIDE SEQUENCE [LARGE SCALE GENOMIC DNA]</scope>
    <source>
        <strain evidence="3">CGMCC 4.7304</strain>
    </source>
</reference>
<gene>
    <name evidence="2" type="ORF">ACFP1Z_23190</name>
</gene>
<evidence type="ECO:0000313" key="3">
    <source>
        <dbReference type="Proteomes" id="UP001596083"/>
    </source>
</evidence>
<organism evidence="2 3">
    <name type="scientific">Streptomyces gamaensis</name>
    <dbReference type="NCBI Taxonomy" id="1763542"/>
    <lineage>
        <taxon>Bacteria</taxon>
        <taxon>Bacillati</taxon>
        <taxon>Actinomycetota</taxon>
        <taxon>Actinomycetes</taxon>
        <taxon>Kitasatosporales</taxon>
        <taxon>Streptomycetaceae</taxon>
        <taxon>Streptomyces</taxon>
    </lineage>
</organism>
<keyword evidence="1" id="KW-0472">Membrane</keyword>